<gene>
    <name evidence="8" type="ORF">SCF082_LOCUS49770</name>
</gene>
<evidence type="ECO:0000256" key="3">
    <source>
        <dbReference type="ARBA" id="ARBA00022448"/>
    </source>
</evidence>
<comment type="subcellular location">
    <subcellularLocation>
        <location evidence="1">Membrane</location>
        <topology evidence="1">Multi-pass membrane protein</topology>
    </subcellularLocation>
</comment>
<feature type="transmembrane region" description="Helical" evidence="7">
    <location>
        <begin position="151"/>
        <end position="170"/>
    </location>
</feature>
<evidence type="ECO:0000256" key="7">
    <source>
        <dbReference type="SAM" id="Phobius"/>
    </source>
</evidence>
<evidence type="ECO:0000313" key="8">
    <source>
        <dbReference type="EMBL" id="CAK9106862.1"/>
    </source>
</evidence>
<name>A0ABP0S3G7_9DINO</name>
<evidence type="ECO:0000313" key="9">
    <source>
        <dbReference type="Proteomes" id="UP001642464"/>
    </source>
</evidence>
<feature type="transmembrane region" description="Helical" evidence="7">
    <location>
        <begin position="351"/>
        <end position="371"/>
    </location>
</feature>
<dbReference type="Pfam" id="PF03092">
    <property type="entry name" value="BT1"/>
    <property type="match status" value="1"/>
</dbReference>
<dbReference type="PANTHER" id="PTHR31585">
    <property type="entry name" value="FOLATE-BIOPTERIN TRANSPORTER 1, CHLOROPLASTIC"/>
    <property type="match status" value="1"/>
</dbReference>
<organism evidence="8 9">
    <name type="scientific">Durusdinium trenchii</name>
    <dbReference type="NCBI Taxonomy" id="1381693"/>
    <lineage>
        <taxon>Eukaryota</taxon>
        <taxon>Sar</taxon>
        <taxon>Alveolata</taxon>
        <taxon>Dinophyceae</taxon>
        <taxon>Suessiales</taxon>
        <taxon>Symbiodiniaceae</taxon>
        <taxon>Durusdinium</taxon>
    </lineage>
</organism>
<keyword evidence="3" id="KW-0813">Transport</keyword>
<reference evidence="8 9" key="1">
    <citation type="submission" date="2024-02" db="EMBL/GenBank/DDBJ databases">
        <authorList>
            <person name="Chen Y."/>
            <person name="Shah S."/>
            <person name="Dougan E. K."/>
            <person name="Thang M."/>
            <person name="Chan C."/>
        </authorList>
    </citation>
    <scope>NUCLEOTIDE SEQUENCE [LARGE SCALE GENOMIC DNA]</scope>
</reference>
<comment type="caution">
    <text evidence="8">The sequence shown here is derived from an EMBL/GenBank/DDBJ whole genome shotgun (WGS) entry which is preliminary data.</text>
</comment>
<evidence type="ECO:0000256" key="6">
    <source>
        <dbReference type="ARBA" id="ARBA00023136"/>
    </source>
</evidence>
<dbReference type="InterPro" id="IPR036259">
    <property type="entry name" value="MFS_trans_sf"/>
</dbReference>
<keyword evidence="9" id="KW-1185">Reference proteome</keyword>
<keyword evidence="4 7" id="KW-0812">Transmembrane</keyword>
<dbReference type="SUPFAM" id="SSF103473">
    <property type="entry name" value="MFS general substrate transporter"/>
    <property type="match status" value="1"/>
</dbReference>
<evidence type="ECO:0000256" key="2">
    <source>
        <dbReference type="ARBA" id="ARBA00007015"/>
    </source>
</evidence>
<dbReference type="EMBL" id="CAXAMM010042807">
    <property type="protein sequence ID" value="CAK9106862.1"/>
    <property type="molecule type" value="Genomic_DNA"/>
</dbReference>
<accession>A0ABP0S3G7</accession>
<dbReference type="InterPro" id="IPR039309">
    <property type="entry name" value="BT1"/>
</dbReference>
<dbReference type="Proteomes" id="UP001642464">
    <property type="component" value="Unassembled WGS sequence"/>
</dbReference>
<feature type="transmembrane region" description="Helical" evidence="7">
    <location>
        <begin position="259"/>
        <end position="280"/>
    </location>
</feature>
<keyword evidence="5 7" id="KW-1133">Transmembrane helix</keyword>
<feature type="transmembrane region" description="Helical" evidence="7">
    <location>
        <begin position="492"/>
        <end position="514"/>
    </location>
</feature>
<feature type="transmembrane region" description="Helical" evidence="7">
    <location>
        <begin position="124"/>
        <end position="145"/>
    </location>
</feature>
<dbReference type="PANTHER" id="PTHR31585:SF0">
    <property type="entry name" value="FOLATE-BIOPTERIN TRANSPORTER 1, CHLOROPLASTIC"/>
    <property type="match status" value="1"/>
</dbReference>
<keyword evidence="6 7" id="KW-0472">Membrane</keyword>
<comment type="similarity">
    <text evidence="2">Belongs to the major facilitator superfamily. Folate-biopterin transporter (TC 2.A.71) family.</text>
</comment>
<evidence type="ECO:0000256" key="5">
    <source>
        <dbReference type="ARBA" id="ARBA00022989"/>
    </source>
</evidence>
<feature type="transmembrane region" description="Helical" evidence="7">
    <location>
        <begin position="191"/>
        <end position="211"/>
    </location>
</feature>
<proteinExistence type="inferred from homology"/>
<sequence length="544" mass="59294">MPGRLPKNEDAEAGRSITESSPLIEKPKEVSLSNPLQWLRSLSQSYTWKLLAMVACTNHLLKGFVAGGGDEGLIGKPAEFLFAELGVSAGRLQALKAVAIIPFALKPLVALMSDAFPIGGYHKLPYVVIFTMLSFISIMTVGLGLATTEAAVVAALFLAFLQVASIDVLMAAKSSEEVKKHAHLGPDFMTYTWLGINVGQVLSVCILGPVVAALGPRAPYCFAAPLVLVVLWPALGNFMGEHPAPGRAGWPLVFQQHKVLCRLTLLIGALALFLVVSTFIMDERQLLQIAAAMASIVLVSFAVFIRREIAGPVIFFFLLGLLNLNIDGALFYFCTDDASEFPAGPHFSPKFYITGLGGATFLGITVGYASGPGLFRSWSYRNICYITLVMRATTQLAMVPLLRRMQLGIPDSYWLLMVMSLDSMVQAWRWIPKQVLAAHLTPKGVEATCLGLHAGTFNMANVLSSYCGSFLLSYLGVSPRGGLRDAGKFDNLWKVQCMAALLPLFLLFLVPVLVPKKMQTESLLEEREDSATHNSFFEQLRRRD</sequence>
<feature type="transmembrane region" description="Helical" evidence="7">
    <location>
        <begin position="286"/>
        <end position="305"/>
    </location>
</feature>
<feature type="transmembrane region" description="Helical" evidence="7">
    <location>
        <begin position="217"/>
        <end position="238"/>
    </location>
</feature>
<feature type="transmembrane region" description="Helical" evidence="7">
    <location>
        <begin position="312"/>
        <end position="331"/>
    </location>
</feature>
<evidence type="ECO:0000256" key="1">
    <source>
        <dbReference type="ARBA" id="ARBA00004141"/>
    </source>
</evidence>
<protein>
    <submittedName>
        <fullName evidence="8">Probable folate-biopterin transporter 3</fullName>
    </submittedName>
</protein>
<feature type="transmembrane region" description="Helical" evidence="7">
    <location>
        <begin position="452"/>
        <end position="472"/>
    </location>
</feature>
<evidence type="ECO:0000256" key="4">
    <source>
        <dbReference type="ARBA" id="ARBA00022692"/>
    </source>
</evidence>